<evidence type="ECO:0000256" key="1">
    <source>
        <dbReference type="SAM" id="Phobius"/>
    </source>
</evidence>
<keyword evidence="1" id="KW-0472">Membrane</keyword>
<dbReference type="EMBL" id="JABAFA010000023">
    <property type="protein sequence ID" value="NMD99209.1"/>
    <property type="molecule type" value="Genomic_DNA"/>
</dbReference>
<feature type="transmembrane region" description="Helical" evidence="1">
    <location>
        <begin position="21"/>
        <end position="40"/>
    </location>
</feature>
<dbReference type="Proteomes" id="UP000543804">
    <property type="component" value="Unassembled WGS sequence"/>
</dbReference>
<keyword evidence="1" id="KW-0812">Transmembrane</keyword>
<sequence>MDDLTWQRSLALRDQRIRRQKYGLLLTAIAAILGAIAIWYGCFYTKTPEYALKEAQAAIEQRDSEKFARYVNLDLLTSQAYDDLTVDLFAYDATLTPKTRVLFEKFYVLVKPELSRGAAEAITRRIDSGLWTLPDGLDILKGRQLGIDFERFLERTQLRNTTLVSVGHVTHDGSTATAELNIREDCTDTSFTLVIALEEAADGHWQIAYIKNYRDYLDTVAPLINDDIADYIEATKPIVDDANDIFAAQKARFAALSRTSDGRPSAQQRKELAKFLEDDVIPALKDRQKKLDEIDVPAGAGYLARQRQLSTETTIRAWQHYIKGLRGDQPREFDAAETLLKQELAIDLRIDDIIKHTAVSKNIPNLP</sequence>
<proteinExistence type="predicted"/>
<comment type="caution">
    <text evidence="2">The sequence shown here is derived from an EMBL/GenBank/DDBJ whole genome shotgun (WGS) entry which is preliminary data.</text>
</comment>
<evidence type="ECO:0000313" key="2">
    <source>
        <dbReference type="EMBL" id="NMD99209.1"/>
    </source>
</evidence>
<name>A0A848B4K6_9FIRM</name>
<reference evidence="2 3" key="1">
    <citation type="submission" date="2020-04" db="EMBL/GenBank/DDBJ databases">
        <authorList>
            <person name="Hitch T.C.A."/>
            <person name="Wylensek D."/>
            <person name="Clavel T."/>
        </authorList>
    </citation>
    <scope>NUCLEOTIDE SEQUENCE [LARGE SCALE GENOMIC DNA]</scope>
    <source>
        <strain evidence="2 3">PG-130-P53-12</strain>
    </source>
</reference>
<organism evidence="2 3">
    <name type="scientific">Selenomonas bovis</name>
    <dbReference type="NCBI Taxonomy" id="416586"/>
    <lineage>
        <taxon>Bacteria</taxon>
        <taxon>Bacillati</taxon>
        <taxon>Bacillota</taxon>
        <taxon>Negativicutes</taxon>
        <taxon>Selenomonadales</taxon>
        <taxon>Selenomonadaceae</taxon>
        <taxon>Selenomonas</taxon>
    </lineage>
</organism>
<keyword evidence="3" id="KW-1185">Reference proteome</keyword>
<accession>A0A848B4K6</accession>
<evidence type="ECO:0008006" key="4">
    <source>
        <dbReference type="Google" id="ProtNLM"/>
    </source>
</evidence>
<gene>
    <name evidence="2" type="ORF">HF878_06945</name>
</gene>
<dbReference type="AlphaFoldDB" id="A0A848B4K6"/>
<evidence type="ECO:0000313" key="3">
    <source>
        <dbReference type="Proteomes" id="UP000543804"/>
    </source>
</evidence>
<protein>
    <recommendedName>
        <fullName evidence="4">DUF2939 domain-containing protein</fullName>
    </recommendedName>
</protein>
<keyword evidence="1" id="KW-1133">Transmembrane helix</keyword>
<dbReference type="RefSeq" id="WP_170077604.1">
    <property type="nucleotide sequence ID" value="NZ_JABAFA010000023.1"/>
</dbReference>